<dbReference type="OrthoDB" id="9801454at2"/>
<dbReference type="Gene3D" id="3.90.950.20">
    <property type="entry name" value="CinA-like"/>
    <property type="match status" value="1"/>
</dbReference>
<dbReference type="Proteomes" id="UP000016568">
    <property type="component" value="Unassembled WGS sequence"/>
</dbReference>
<dbReference type="NCBIfam" id="TIGR00199">
    <property type="entry name" value="PncC_domain"/>
    <property type="match status" value="1"/>
</dbReference>
<comment type="caution">
    <text evidence="2">The sequence shown here is derived from an EMBL/GenBank/DDBJ whole genome shotgun (WGS) entry which is preliminary data.</text>
</comment>
<dbReference type="KEGG" id="ntd:EGO55_10405"/>
<dbReference type="eggNOG" id="COG1546">
    <property type="taxonomic scope" value="Bacteria"/>
</dbReference>
<feature type="domain" description="CinA C-terminal" evidence="1">
    <location>
        <begin position="28"/>
        <end position="173"/>
    </location>
</feature>
<dbReference type="InterPro" id="IPR036653">
    <property type="entry name" value="CinA-like_C"/>
</dbReference>
<dbReference type="SUPFAM" id="SSF142433">
    <property type="entry name" value="CinA-like"/>
    <property type="match status" value="1"/>
</dbReference>
<gene>
    <name evidence="2" type="ORF">NT2_12_01530</name>
</gene>
<name>U2YPP8_9SPHN</name>
<evidence type="ECO:0000259" key="1">
    <source>
        <dbReference type="Pfam" id="PF02464"/>
    </source>
</evidence>
<evidence type="ECO:0000313" key="2">
    <source>
        <dbReference type="EMBL" id="GAD50895.1"/>
    </source>
</evidence>
<keyword evidence="3" id="KW-1185">Reference proteome</keyword>
<organism evidence="2 3">
    <name type="scientific">Caenibius tardaugens NBRC 16725</name>
    <dbReference type="NCBI Taxonomy" id="1219035"/>
    <lineage>
        <taxon>Bacteria</taxon>
        <taxon>Pseudomonadati</taxon>
        <taxon>Pseudomonadota</taxon>
        <taxon>Alphaproteobacteria</taxon>
        <taxon>Sphingomonadales</taxon>
        <taxon>Erythrobacteraceae</taxon>
        <taxon>Caenibius</taxon>
    </lineage>
</organism>
<dbReference type="Pfam" id="PF02464">
    <property type="entry name" value="CinA"/>
    <property type="match status" value="1"/>
</dbReference>
<evidence type="ECO:0000313" key="3">
    <source>
        <dbReference type="Proteomes" id="UP000016568"/>
    </source>
</evidence>
<dbReference type="AlphaFoldDB" id="U2YPP8"/>
<accession>U2YPP8</accession>
<dbReference type="EMBL" id="BASZ01000012">
    <property type="protein sequence ID" value="GAD50895.1"/>
    <property type="molecule type" value="Genomic_DNA"/>
</dbReference>
<dbReference type="RefSeq" id="WP_021691713.1">
    <property type="nucleotide sequence ID" value="NZ_BASZ01000012.1"/>
</dbReference>
<sequence>MDFSSNHKEAETLEPALPADLICDAIMVLKVAVRAGLKIATAESCTGGMLASLLTDIEGVSHVFDRGFVTYSDASKCDLLGISPDLIFDYGAVSEPIVCAMARGALQRSEASLAIAITGFTGKGSPSEEAGLVHLACAMSDGTVHHQLCHFGDIGRGTTRIATLRVAVAMLRQGADHLAISYALAE</sequence>
<dbReference type="InterPro" id="IPR008136">
    <property type="entry name" value="CinA_C"/>
</dbReference>
<reference evidence="2 3" key="1">
    <citation type="submission" date="2013-09" db="EMBL/GenBank/DDBJ databases">
        <title>Whole genome shotgun sequence of Novosphingobium tardaugens NBRC 16725.</title>
        <authorList>
            <person name="Isaki S."/>
            <person name="Hosoyama A."/>
            <person name="Tsuchikane K."/>
            <person name="Katsumata H."/>
            <person name="Ando Y."/>
            <person name="Yamazaki S."/>
            <person name="Fujita N."/>
        </authorList>
    </citation>
    <scope>NUCLEOTIDE SEQUENCE [LARGE SCALE GENOMIC DNA]</scope>
    <source>
        <strain evidence="2 3">NBRC 16725</strain>
    </source>
</reference>
<proteinExistence type="predicted"/>
<protein>
    <recommendedName>
        <fullName evidence="1">CinA C-terminal domain-containing protein</fullName>
    </recommendedName>
</protein>